<protein>
    <submittedName>
        <fullName evidence="4">Capsular polysaccharide transport system permease protein</fullName>
    </submittedName>
</protein>
<evidence type="ECO:0000256" key="3">
    <source>
        <dbReference type="SAM" id="Phobius"/>
    </source>
</evidence>
<feature type="transmembrane region" description="Helical" evidence="3">
    <location>
        <begin position="183"/>
        <end position="204"/>
    </location>
</feature>
<reference evidence="4 5" key="1">
    <citation type="submission" date="2020-08" db="EMBL/GenBank/DDBJ databases">
        <title>Genomic Encyclopedia of Type Strains, Phase IV (KMG-IV): sequencing the most valuable type-strain genomes for metagenomic binning, comparative biology and taxonomic classification.</title>
        <authorList>
            <person name="Goeker M."/>
        </authorList>
    </citation>
    <scope>NUCLEOTIDE SEQUENCE [LARGE SCALE GENOMIC DNA]</scope>
    <source>
        <strain evidence="4 5">DSM 2163</strain>
    </source>
</reference>
<evidence type="ECO:0000256" key="2">
    <source>
        <dbReference type="ARBA" id="ARBA00022448"/>
    </source>
</evidence>
<proteinExistence type="inferred from homology"/>
<dbReference type="AlphaFoldDB" id="A0A840ZSI1"/>
<sequence>MTTQTHALPARPTQTDIYLQVLSALILRDMRSRFGGSYWGYLAQMMWPVVHVIVIFGLMLHRGLDSPMGDSPLLFVATGAVPFLAFKYISREMLKGYNVHRSLTWFPQVKRVDTMAARALVEIVSSFMGIGVILAFLISFGVDPVPVDFTMALTGYVAAMAMGIAIGVVNIGIVAIFPFWAMIYMLITIILYMTSGVMFMACYMPEDIYTIMRWNPMVQIVEWVRLGYEPNLPIHIDYLYVCGWIFASLTIGFLMDRYVTAR</sequence>
<evidence type="ECO:0000256" key="1">
    <source>
        <dbReference type="ARBA" id="ARBA00007783"/>
    </source>
</evidence>
<feature type="transmembrane region" description="Helical" evidence="3">
    <location>
        <begin position="153"/>
        <end position="176"/>
    </location>
</feature>
<dbReference type="EMBL" id="JACHOP010000031">
    <property type="protein sequence ID" value="MBB5759985.1"/>
    <property type="molecule type" value="Genomic_DNA"/>
</dbReference>
<dbReference type="PANTHER" id="PTHR30413:SF10">
    <property type="entry name" value="CAPSULE POLYSACCHARIDE EXPORT INNER-MEMBRANE PROTEIN CTRC"/>
    <property type="match status" value="1"/>
</dbReference>
<keyword evidence="2" id="KW-0813">Transport</keyword>
<keyword evidence="3" id="KW-0812">Transmembrane</keyword>
<feature type="transmembrane region" description="Helical" evidence="3">
    <location>
        <begin position="119"/>
        <end position="141"/>
    </location>
</feature>
<keyword evidence="5" id="KW-1185">Reference proteome</keyword>
<accession>A0A840ZSI1</accession>
<evidence type="ECO:0000313" key="5">
    <source>
        <dbReference type="Proteomes" id="UP000583454"/>
    </source>
</evidence>
<keyword evidence="3" id="KW-0472">Membrane</keyword>
<evidence type="ECO:0000313" key="4">
    <source>
        <dbReference type="EMBL" id="MBB5759985.1"/>
    </source>
</evidence>
<dbReference type="GO" id="GO:0015920">
    <property type="term" value="P:lipopolysaccharide transport"/>
    <property type="evidence" value="ECO:0007669"/>
    <property type="project" value="TreeGrafter"/>
</dbReference>
<comment type="caution">
    <text evidence="4">The sequence shown here is derived from an EMBL/GenBank/DDBJ whole genome shotgun (WGS) entry which is preliminary data.</text>
</comment>
<dbReference type="Proteomes" id="UP000583454">
    <property type="component" value="Unassembled WGS sequence"/>
</dbReference>
<name>A0A840ZSI1_9HYPH</name>
<dbReference type="PANTHER" id="PTHR30413">
    <property type="entry name" value="INNER MEMBRANE TRANSPORT PERMEASE"/>
    <property type="match status" value="1"/>
</dbReference>
<feature type="transmembrane region" description="Helical" evidence="3">
    <location>
        <begin position="238"/>
        <end position="255"/>
    </location>
</feature>
<keyword evidence="3" id="KW-1133">Transmembrane helix</keyword>
<gene>
    <name evidence="4" type="ORF">HNR00_004723</name>
</gene>
<feature type="transmembrane region" description="Helical" evidence="3">
    <location>
        <begin position="72"/>
        <end position="89"/>
    </location>
</feature>
<dbReference type="RefSeq" id="WP_183573540.1">
    <property type="nucleotide sequence ID" value="NZ_JACHOP010000031.1"/>
</dbReference>
<feature type="transmembrane region" description="Helical" evidence="3">
    <location>
        <begin position="38"/>
        <end position="60"/>
    </location>
</feature>
<comment type="similarity">
    <text evidence="1">Belongs to the ABC-2 integral membrane protein family.</text>
</comment>
<organism evidence="4 5">
    <name type="scientific">Methylorubrum rhodinum</name>
    <dbReference type="NCBI Taxonomy" id="29428"/>
    <lineage>
        <taxon>Bacteria</taxon>
        <taxon>Pseudomonadati</taxon>
        <taxon>Pseudomonadota</taxon>
        <taxon>Alphaproteobacteria</taxon>
        <taxon>Hyphomicrobiales</taxon>
        <taxon>Methylobacteriaceae</taxon>
        <taxon>Methylorubrum</taxon>
    </lineage>
</organism>